<evidence type="ECO:0000313" key="2">
    <source>
        <dbReference type="EMBL" id="KAF9605543.1"/>
    </source>
</evidence>
<protein>
    <submittedName>
        <fullName evidence="2">Uncharacterized protein</fullName>
    </submittedName>
</protein>
<gene>
    <name evidence="2" type="ORF">IFM89_017562</name>
</gene>
<reference evidence="2 3" key="1">
    <citation type="submission" date="2020-10" db="EMBL/GenBank/DDBJ databases">
        <title>The Coptis chinensis genome and diversification of protoberbering-type alkaloids.</title>
        <authorList>
            <person name="Wang B."/>
            <person name="Shu S."/>
            <person name="Song C."/>
            <person name="Liu Y."/>
        </authorList>
    </citation>
    <scope>NUCLEOTIDE SEQUENCE [LARGE SCALE GENOMIC DNA]</scope>
    <source>
        <strain evidence="2">HL-2020</strain>
        <tissue evidence="2">Leaf</tissue>
    </source>
</reference>
<evidence type="ECO:0000256" key="1">
    <source>
        <dbReference type="SAM" id="MobiDB-lite"/>
    </source>
</evidence>
<keyword evidence="3" id="KW-1185">Reference proteome</keyword>
<evidence type="ECO:0000313" key="3">
    <source>
        <dbReference type="Proteomes" id="UP000631114"/>
    </source>
</evidence>
<name>A0A835LRK7_9MAGN</name>
<organism evidence="2 3">
    <name type="scientific">Coptis chinensis</name>
    <dbReference type="NCBI Taxonomy" id="261450"/>
    <lineage>
        <taxon>Eukaryota</taxon>
        <taxon>Viridiplantae</taxon>
        <taxon>Streptophyta</taxon>
        <taxon>Embryophyta</taxon>
        <taxon>Tracheophyta</taxon>
        <taxon>Spermatophyta</taxon>
        <taxon>Magnoliopsida</taxon>
        <taxon>Ranunculales</taxon>
        <taxon>Ranunculaceae</taxon>
        <taxon>Coptidoideae</taxon>
        <taxon>Coptis</taxon>
    </lineage>
</organism>
<comment type="caution">
    <text evidence="2">The sequence shown here is derived from an EMBL/GenBank/DDBJ whole genome shotgun (WGS) entry which is preliminary data.</text>
</comment>
<dbReference type="Proteomes" id="UP000631114">
    <property type="component" value="Unassembled WGS sequence"/>
</dbReference>
<dbReference type="EMBL" id="JADFTS010000005">
    <property type="protein sequence ID" value="KAF9605543.1"/>
    <property type="molecule type" value="Genomic_DNA"/>
</dbReference>
<accession>A0A835LRK7</accession>
<proteinExistence type="predicted"/>
<feature type="region of interest" description="Disordered" evidence="1">
    <location>
        <begin position="73"/>
        <end position="92"/>
    </location>
</feature>
<sequence length="92" mass="10576">MHQFFSPLSKVKDEPQNGSVELVDVHDNHRYCQVRPSEIDFLLPFQHSYLSLTSLCSHFRSKDSSFINMAAGANEDASHRISEDERKPMLPK</sequence>
<feature type="compositionally biased region" description="Basic and acidic residues" evidence="1">
    <location>
        <begin position="76"/>
        <end position="92"/>
    </location>
</feature>
<dbReference type="AlphaFoldDB" id="A0A835LRK7"/>
<dbReference type="OrthoDB" id="10482600at2759"/>